<evidence type="ECO:0000313" key="1">
    <source>
        <dbReference type="EMBL" id="KAI0058025.1"/>
    </source>
</evidence>
<sequence>MAPIPVSDRKSYDDHIANFWEGIVSSRLAHYDSIARSTSSSLIVNTLQDMDSEHLAMQHAMRAFLSRRNALTPVCRLPPELLARIFKFHADDERAGWSRGMNSSEILGWIRVTHVCWRWRHVAIEHSNLWQDIAIPLGDDWVEEMLARAREAPISVLTFAGDLLSPLNARHVELIGAHLFHLQRLGLHGSDLAAHDLVQALVQPAPMLEQLGVQGNRRSPLVALPANFLGGVAPRLRHVSLENTIHIPWATGVLNGLTSLTIDLSGKKDPHPPPLDSVVSGLGAMRNLQHLTLRYCLPRNTRLPSLPFPHSTAALPHLATLALSGRRLDCAVMLLHLETPSTVKTTVVSDYPSYDGGFPSIFDALSAHRRGGGAVHTLKIISKLLPGYSIESVQVLAWYPDHTTRQPSHSLTFTSSDRRLDLLRDICRAFVTASLKTFVLDVVLEHELWDAQVWREMLGRATGLQDVSALSNSATSLVQALNTEQTGSQSSADAKLFLPALTSLSVSLYTFGFSAWQISVNLREGQFSTGLSLALAARVAAGSPLKVITFHGSKRAAHTWIEELEQVVTVRWAPDTGQR</sequence>
<reference evidence="1" key="2">
    <citation type="journal article" date="2022" name="New Phytol.">
        <title>Evolutionary transition to the ectomycorrhizal habit in the genomes of a hyperdiverse lineage of mushroom-forming fungi.</title>
        <authorList>
            <person name="Looney B."/>
            <person name="Miyauchi S."/>
            <person name="Morin E."/>
            <person name="Drula E."/>
            <person name="Courty P.E."/>
            <person name="Kohler A."/>
            <person name="Kuo A."/>
            <person name="LaButti K."/>
            <person name="Pangilinan J."/>
            <person name="Lipzen A."/>
            <person name="Riley R."/>
            <person name="Andreopoulos W."/>
            <person name="He G."/>
            <person name="Johnson J."/>
            <person name="Nolan M."/>
            <person name="Tritt A."/>
            <person name="Barry K.W."/>
            <person name="Grigoriev I.V."/>
            <person name="Nagy L.G."/>
            <person name="Hibbett D."/>
            <person name="Henrissat B."/>
            <person name="Matheny P.B."/>
            <person name="Labbe J."/>
            <person name="Martin F.M."/>
        </authorList>
    </citation>
    <scope>NUCLEOTIDE SEQUENCE</scope>
    <source>
        <strain evidence="1">HHB10654</strain>
    </source>
</reference>
<proteinExistence type="predicted"/>
<reference evidence="1" key="1">
    <citation type="submission" date="2021-03" db="EMBL/GenBank/DDBJ databases">
        <authorList>
            <consortium name="DOE Joint Genome Institute"/>
            <person name="Ahrendt S."/>
            <person name="Looney B.P."/>
            <person name="Miyauchi S."/>
            <person name="Morin E."/>
            <person name="Drula E."/>
            <person name="Courty P.E."/>
            <person name="Chicoki N."/>
            <person name="Fauchery L."/>
            <person name="Kohler A."/>
            <person name="Kuo A."/>
            <person name="Labutti K."/>
            <person name="Pangilinan J."/>
            <person name="Lipzen A."/>
            <person name="Riley R."/>
            <person name="Andreopoulos W."/>
            <person name="He G."/>
            <person name="Johnson J."/>
            <person name="Barry K.W."/>
            <person name="Grigoriev I.V."/>
            <person name="Nagy L."/>
            <person name="Hibbett D."/>
            <person name="Henrissat B."/>
            <person name="Matheny P.B."/>
            <person name="Labbe J."/>
            <person name="Martin F."/>
        </authorList>
    </citation>
    <scope>NUCLEOTIDE SEQUENCE</scope>
    <source>
        <strain evidence="1">HHB10654</strain>
    </source>
</reference>
<dbReference type="EMBL" id="MU277240">
    <property type="protein sequence ID" value="KAI0058025.1"/>
    <property type="molecule type" value="Genomic_DNA"/>
</dbReference>
<dbReference type="Proteomes" id="UP000814140">
    <property type="component" value="Unassembled WGS sequence"/>
</dbReference>
<gene>
    <name evidence="1" type="ORF">BV25DRAFT_1830587</name>
</gene>
<keyword evidence="2" id="KW-1185">Reference proteome</keyword>
<name>A0ACB8SNM5_9AGAM</name>
<organism evidence="1 2">
    <name type="scientific">Artomyces pyxidatus</name>
    <dbReference type="NCBI Taxonomy" id="48021"/>
    <lineage>
        <taxon>Eukaryota</taxon>
        <taxon>Fungi</taxon>
        <taxon>Dikarya</taxon>
        <taxon>Basidiomycota</taxon>
        <taxon>Agaricomycotina</taxon>
        <taxon>Agaricomycetes</taxon>
        <taxon>Russulales</taxon>
        <taxon>Auriscalpiaceae</taxon>
        <taxon>Artomyces</taxon>
    </lineage>
</organism>
<accession>A0ACB8SNM5</accession>
<protein>
    <submittedName>
        <fullName evidence="1">Uncharacterized protein</fullName>
    </submittedName>
</protein>
<evidence type="ECO:0000313" key="2">
    <source>
        <dbReference type="Proteomes" id="UP000814140"/>
    </source>
</evidence>
<comment type="caution">
    <text evidence="1">The sequence shown here is derived from an EMBL/GenBank/DDBJ whole genome shotgun (WGS) entry which is preliminary data.</text>
</comment>